<name>A0A8S4A2M6_9EUPU</name>
<reference evidence="3" key="1">
    <citation type="submission" date="2021-04" db="EMBL/GenBank/DDBJ databases">
        <authorList>
            <consortium name="Molecular Ecology Group"/>
        </authorList>
    </citation>
    <scope>NUCLEOTIDE SEQUENCE</scope>
</reference>
<protein>
    <recommendedName>
        <fullName evidence="5">Kelch domain-containing protein 10</fullName>
    </recommendedName>
</protein>
<dbReference type="OrthoDB" id="7676067at2759"/>
<evidence type="ECO:0000256" key="2">
    <source>
        <dbReference type="ARBA" id="ARBA00022737"/>
    </source>
</evidence>
<organism evidence="3 4">
    <name type="scientific">Candidula unifasciata</name>
    <dbReference type="NCBI Taxonomy" id="100452"/>
    <lineage>
        <taxon>Eukaryota</taxon>
        <taxon>Metazoa</taxon>
        <taxon>Spiralia</taxon>
        <taxon>Lophotrochozoa</taxon>
        <taxon>Mollusca</taxon>
        <taxon>Gastropoda</taxon>
        <taxon>Heterobranchia</taxon>
        <taxon>Euthyneura</taxon>
        <taxon>Panpulmonata</taxon>
        <taxon>Eupulmonata</taxon>
        <taxon>Stylommatophora</taxon>
        <taxon>Helicina</taxon>
        <taxon>Helicoidea</taxon>
        <taxon>Geomitridae</taxon>
        <taxon>Candidula</taxon>
    </lineage>
</organism>
<gene>
    <name evidence="3" type="ORF">CUNI_LOCUS20160</name>
</gene>
<dbReference type="AlphaFoldDB" id="A0A8S4A2M6"/>
<accession>A0A8S4A2M6</accession>
<keyword evidence="1" id="KW-0880">Kelch repeat</keyword>
<dbReference type="PANTHER" id="PTHR46428:SF1">
    <property type="entry name" value="KELCH DOMAIN-CONTAINING PROTEIN 10"/>
    <property type="match status" value="1"/>
</dbReference>
<proteinExistence type="predicted"/>
<evidence type="ECO:0008006" key="5">
    <source>
        <dbReference type="Google" id="ProtNLM"/>
    </source>
</evidence>
<evidence type="ECO:0000313" key="3">
    <source>
        <dbReference type="EMBL" id="CAG5134602.1"/>
    </source>
</evidence>
<dbReference type="Pfam" id="PF24681">
    <property type="entry name" value="Kelch_KLHDC2_KLHL20_DRC7"/>
    <property type="match status" value="1"/>
</dbReference>
<dbReference type="Proteomes" id="UP000678393">
    <property type="component" value="Unassembled WGS sequence"/>
</dbReference>
<dbReference type="InterPro" id="IPR015915">
    <property type="entry name" value="Kelch-typ_b-propeller"/>
</dbReference>
<evidence type="ECO:0000256" key="1">
    <source>
        <dbReference type="ARBA" id="ARBA00022441"/>
    </source>
</evidence>
<keyword evidence="2" id="KW-0677">Repeat</keyword>
<dbReference type="PANTHER" id="PTHR46428">
    <property type="entry name" value="KELCH DOMAIN-CONTAINING PROTEIN 10"/>
    <property type="match status" value="1"/>
</dbReference>
<keyword evidence="4" id="KW-1185">Reference proteome</keyword>
<dbReference type="SUPFAM" id="SSF117281">
    <property type="entry name" value="Kelch motif"/>
    <property type="match status" value="1"/>
</dbReference>
<comment type="caution">
    <text evidence="3">The sequence shown here is derived from an EMBL/GenBank/DDBJ whole genome shotgun (WGS) entry which is preliminary data.</text>
</comment>
<dbReference type="GO" id="GO:0032874">
    <property type="term" value="P:positive regulation of stress-activated MAPK cascade"/>
    <property type="evidence" value="ECO:0007669"/>
    <property type="project" value="TreeGrafter"/>
</dbReference>
<dbReference type="Gene3D" id="2.120.10.80">
    <property type="entry name" value="Kelch-type beta propeller"/>
    <property type="match status" value="2"/>
</dbReference>
<sequence length="419" mass="47126">MIQIIHPVTHVDDPEKDRISYEPQCTCCPVGRSGHRIIVTDDSLYSLGGFNPVLTGYMTTVNARGHPLFKELWRFNLSTRKWHLLDDFYSVPPTIASHTIAKVGRWLFLFGGTAIPFGETPTSALYRYDLQSSKHPASGDRCDCDGHAIRGDEVAHVRISNHWHLIPVAGDIPEERYGHTMTMSFPYVYIVGGTSGYIYNSEVFRLDLSGPMGKWTKLSSDSDPRQPVGRYRHETAFDGKKLYVFGGGTERDAFSLVNIHTFDISTCEWGTLKTLPDPQHGHPKSRKCHSCCQYKNDVFLVGGVSGTSATNEMTLYDDIWKFSLTNATWFKYFTALSVPLYFHSADFLPSKGCIIIFGGVTSYNGDVVRTKRILSVRVAVGNLLELAWDVVCDFIKDRWNEIDMNELGIPLSLQTKVCL</sequence>
<dbReference type="EMBL" id="CAJHNH020007379">
    <property type="protein sequence ID" value="CAG5134602.1"/>
    <property type="molecule type" value="Genomic_DNA"/>
</dbReference>
<evidence type="ECO:0000313" key="4">
    <source>
        <dbReference type="Proteomes" id="UP000678393"/>
    </source>
</evidence>
<dbReference type="InterPro" id="IPR052125">
    <property type="entry name" value="KLHDC10"/>
</dbReference>